<evidence type="ECO:0000256" key="10">
    <source>
        <dbReference type="PIRSR" id="PIRSR606262-1"/>
    </source>
</evidence>
<comment type="caution">
    <text evidence="15">The sequence shown here is derived from an EMBL/GenBank/DDBJ whole genome shotgun (WGS) entry which is preliminary data.</text>
</comment>
<evidence type="ECO:0000256" key="9">
    <source>
        <dbReference type="ARBA" id="ARBA00049558"/>
    </source>
</evidence>
<dbReference type="GO" id="GO:0004126">
    <property type="term" value="F:cytidine deaminase activity"/>
    <property type="evidence" value="ECO:0007669"/>
    <property type="project" value="UniProtKB-UniRule"/>
</dbReference>
<protein>
    <recommendedName>
        <fullName evidence="4 13">Cytidine deaminase</fullName>
        <ecNumber evidence="4 13">3.5.4.5</ecNumber>
    </recommendedName>
    <alternativeName>
        <fullName evidence="8 13">Cytidine aminohydrolase</fullName>
    </alternativeName>
</protein>
<dbReference type="GO" id="GO:0008270">
    <property type="term" value="F:zinc ion binding"/>
    <property type="evidence" value="ECO:0007669"/>
    <property type="project" value="UniProtKB-UniRule"/>
</dbReference>
<name>A0A8H7VJV7_9FUNG</name>
<proteinExistence type="inferred from homology"/>
<gene>
    <name evidence="15" type="ORF">INT45_013054</name>
</gene>
<evidence type="ECO:0000313" key="16">
    <source>
        <dbReference type="Proteomes" id="UP000646827"/>
    </source>
</evidence>
<organism evidence="15 16">
    <name type="scientific">Circinella minor</name>
    <dbReference type="NCBI Taxonomy" id="1195481"/>
    <lineage>
        <taxon>Eukaryota</taxon>
        <taxon>Fungi</taxon>
        <taxon>Fungi incertae sedis</taxon>
        <taxon>Mucoromycota</taxon>
        <taxon>Mucoromycotina</taxon>
        <taxon>Mucoromycetes</taxon>
        <taxon>Mucorales</taxon>
        <taxon>Lichtheimiaceae</taxon>
        <taxon>Circinella</taxon>
    </lineage>
</organism>
<evidence type="ECO:0000313" key="15">
    <source>
        <dbReference type="EMBL" id="KAG2219188.1"/>
    </source>
</evidence>
<dbReference type="InterPro" id="IPR016193">
    <property type="entry name" value="Cytidine_deaminase-like"/>
</dbReference>
<evidence type="ECO:0000256" key="12">
    <source>
        <dbReference type="PIRSR" id="PIRSR606262-3"/>
    </source>
</evidence>
<dbReference type="GO" id="GO:0055086">
    <property type="term" value="P:nucleobase-containing small molecule metabolic process"/>
    <property type="evidence" value="ECO:0007669"/>
    <property type="project" value="UniProtKB-ARBA"/>
</dbReference>
<keyword evidence="7 12" id="KW-0862">Zinc</keyword>
<dbReference type="FunFam" id="3.40.140.10:FF:000008">
    <property type="entry name" value="Cytidine deaminase"/>
    <property type="match status" value="1"/>
</dbReference>
<evidence type="ECO:0000256" key="8">
    <source>
        <dbReference type="ARBA" id="ARBA00032005"/>
    </source>
</evidence>
<feature type="active site" description="Proton donor" evidence="10">
    <location>
        <position position="69"/>
    </location>
</feature>
<feature type="binding site" evidence="12">
    <location>
        <position position="103"/>
    </location>
    <ligand>
        <name>Zn(2+)</name>
        <dbReference type="ChEBI" id="CHEBI:29105"/>
        <note>catalytic</note>
    </ligand>
</feature>
<comment type="similarity">
    <text evidence="3 13">Belongs to the cytidine and deoxycytidylate deaminase family.</text>
</comment>
<evidence type="ECO:0000256" key="6">
    <source>
        <dbReference type="ARBA" id="ARBA00022801"/>
    </source>
</evidence>
<dbReference type="PROSITE" id="PS51747">
    <property type="entry name" value="CYT_DCMP_DEAMINASES_2"/>
    <property type="match status" value="1"/>
</dbReference>
<reference evidence="15 16" key="1">
    <citation type="submission" date="2020-12" db="EMBL/GenBank/DDBJ databases">
        <title>Metabolic potential, ecology and presence of endohyphal bacteria is reflected in genomic diversity of Mucoromycotina.</title>
        <authorList>
            <person name="Muszewska A."/>
            <person name="Okrasinska A."/>
            <person name="Steczkiewicz K."/>
            <person name="Drgas O."/>
            <person name="Orlowska M."/>
            <person name="Perlinska-Lenart U."/>
            <person name="Aleksandrzak-Piekarczyk T."/>
            <person name="Szatraj K."/>
            <person name="Zielenkiewicz U."/>
            <person name="Pilsyk S."/>
            <person name="Malc E."/>
            <person name="Mieczkowski P."/>
            <person name="Kruszewska J.S."/>
            <person name="Biernat P."/>
            <person name="Pawlowska J."/>
        </authorList>
    </citation>
    <scope>NUCLEOTIDE SEQUENCE [LARGE SCALE GENOMIC DNA]</scope>
    <source>
        <strain evidence="15 16">CBS 142.35</strain>
    </source>
</reference>
<dbReference type="NCBIfam" id="TIGR01354">
    <property type="entry name" value="cyt_deam_tetra"/>
    <property type="match status" value="1"/>
</dbReference>
<sequence>MSSNNNNNDSVISQEIKDKLYETATLAKDTAYTPYSKFRVGAALLSEDGTIFKGCNVENASYGAAICAERTAYVKAVSEGHKNFKALVVTSDHEEFISPCGICRQFISEFGPAKLPVYLVNVKGETLSTTIEELLPYTFGIEQGRKYLIQ</sequence>
<dbReference type="Pfam" id="PF00383">
    <property type="entry name" value="dCMP_cyt_deam_1"/>
    <property type="match status" value="1"/>
</dbReference>
<evidence type="ECO:0000256" key="3">
    <source>
        <dbReference type="ARBA" id="ARBA00006576"/>
    </source>
</evidence>
<dbReference type="InterPro" id="IPR006262">
    <property type="entry name" value="Cyt_deam_tetra"/>
</dbReference>
<dbReference type="CDD" id="cd01283">
    <property type="entry name" value="cytidine_deaminase"/>
    <property type="match status" value="1"/>
</dbReference>
<dbReference type="InterPro" id="IPR002125">
    <property type="entry name" value="CMP_dCMP_dom"/>
</dbReference>
<dbReference type="NCBIfam" id="NF004064">
    <property type="entry name" value="PRK05578.1"/>
    <property type="match status" value="1"/>
</dbReference>
<comment type="cofactor">
    <cofactor evidence="1 12 13">
        <name>Zn(2+)</name>
        <dbReference type="ChEBI" id="CHEBI:29105"/>
    </cofactor>
</comment>
<keyword evidence="16" id="KW-1185">Reference proteome</keyword>
<comment type="catalytic activity">
    <reaction evidence="13">
        <text>2'-deoxycytidine + H2O + H(+) = 2'-deoxyuridine + NH4(+)</text>
        <dbReference type="Rhea" id="RHEA:13433"/>
        <dbReference type="ChEBI" id="CHEBI:15377"/>
        <dbReference type="ChEBI" id="CHEBI:15378"/>
        <dbReference type="ChEBI" id="CHEBI:15698"/>
        <dbReference type="ChEBI" id="CHEBI:16450"/>
        <dbReference type="ChEBI" id="CHEBI:28938"/>
        <dbReference type="EC" id="3.5.4.5"/>
    </reaction>
</comment>
<keyword evidence="5 12" id="KW-0479">Metal-binding</keyword>
<dbReference type="SUPFAM" id="SSF53927">
    <property type="entry name" value="Cytidine deaminase-like"/>
    <property type="match status" value="1"/>
</dbReference>
<evidence type="ECO:0000256" key="13">
    <source>
        <dbReference type="RuleBase" id="RU364006"/>
    </source>
</evidence>
<accession>A0A8H7VJV7</accession>
<evidence type="ECO:0000256" key="1">
    <source>
        <dbReference type="ARBA" id="ARBA00001947"/>
    </source>
</evidence>
<keyword evidence="6 13" id="KW-0378">Hydrolase</keyword>
<dbReference type="AlphaFoldDB" id="A0A8H7VJV7"/>
<feature type="binding site" evidence="11">
    <location>
        <begin position="56"/>
        <end position="62"/>
    </location>
    <ligand>
        <name>substrate</name>
    </ligand>
</feature>
<dbReference type="Gene3D" id="3.40.140.10">
    <property type="entry name" value="Cytidine Deaminase, domain 2"/>
    <property type="match status" value="1"/>
</dbReference>
<dbReference type="InterPro" id="IPR050202">
    <property type="entry name" value="Cyt/Deoxycyt_deaminase"/>
</dbReference>
<dbReference type="EMBL" id="JAEPRB010000190">
    <property type="protein sequence ID" value="KAG2219188.1"/>
    <property type="molecule type" value="Genomic_DNA"/>
</dbReference>
<feature type="binding site" evidence="12">
    <location>
        <position position="100"/>
    </location>
    <ligand>
        <name>Zn(2+)</name>
        <dbReference type="ChEBI" id="CHEBI:29105"/>
        <note>catalytic</note>
    </ligand>
</feature>
<evidence type="ECO:0000259" key="14">
    <source>
        <dbReference type="PROSITE" id="PS51747"/>
    </source>
</evidence>
<evidence type="ECO:0000256" key="5">
    <source>
        <dbReference type="ARBA" id="ARBA00022723"/>
    </source>
</evidence>
<feature type="binding site" evidence="12">
    <location>
        <position position="67"/>
    </location>
    <ligand>
        <name>Zn(2+)</name>
        <dbReference type="ChEBI" id="CHEBI:29105"/>
        <note>catalytic</note>
    </ligand>
</feature>
<dbReference type="OrthoDB" id="414540at2759"/>
<evidence type="ECO:0000256" key="7">
    <source>
        <dbReference type="ARBA" id="ARBA00022833"/>
    </source>
</evidence>
<feature type="domain" description="CMP/dCMP-type deaminase" evidence="14">
    <location>
        <begin position="15"/>
        <end position="142"/>
    </location>
</feature>
<evidence type="ECO:0000256" key="11">
    <source>
        <dbReference type="PIRSR" id="PIRSR606262-2"/>
    </source>
</evidence>
<comment type="function">
    <text evidence="2 13">This enzyme scavenges exogenous and endogenous cytidine and 2'-deoxycytidine for UMP synthesis.</text>
</comment>
<evidence type="ECO:0000256" key="4">
    <source>
        <dbReference type="ARBA" id="ARBA00012783"/>
    </source>
</evidence>
<dbReference type="PANTHER" id="PTHR11644:SF2">
    <property type="entry name" value="CYTIDINE DEAMINASE"/>
    <property type="match status" value="1"/>
</dbReference>
<evidence type="ECO:0000256" key="2">
    <source>
        <dbReference type="ARBA" id="ARBA00003949"/>
    </source>
</evidence>
<comment type="catalytic activity">
    <reaction evidence="9 13">
        <text>cytidine + H2O + H(+) = uridine + NH4(+)</text>
        <dbReference type="Rhea" id="RHEA:16069"/>
        <dbReference type="ChEBI" id="CHEBI:15377"/>
        <dbReference type="ChEBI" id="CHEBI:15378"/>
        <dbReference type="ChEBI" id="CHEBI:16704"/>
        <dbReference type="ChEBI" id="CHEBI:17562"/>
        <dbReference type="ChEBI" id="CHEBI:28938"/>
        <dbReference type="EC" id="3.5.4.5"/>
    </reaction>
</comment>
<dbReference type="PANTHER" id="PTHR11644">
    <property type="entry name" value="CYTIDINE DEAMINASE"/>
    <property type="match status" value="1"/>
</dbReference>
<dbReference type="Proteomes" id="UP000646827">
    <property type="component" value="Unassembled WGS sequence"/>
</dbReference>
<dbReference type="EC" id="3.5.4.5" evidence="4 13"/>
<dbReference type="GO" id="GO:0072527">
    <property type="term" value="P:pyrimidine-containing compound metabolic process"/>
    <property type="evidence" value="ECO:0007669"/>
    <property type="project" value="UniProtKB-ARBA"/>
</dbReference>
<dbReference type="GO" id="GO:0005829">
    <property type="term" value="C:cytosol"/>
    <property type="evidence" value="ECO:0007669"/>
    <property type="project" value="TreeGrafter"/>
</dbReference>